<keyword evidence="7" id="KW-0106">Calcium</keyword>
<sequence length="846" mass="97581">MGAAESSDKQDQGHARGIDRDAQYRLYSLVDLHGGGELIPWIRHAIHKGDHSHIDRCIEEKLKDFMYNQGKGKMEAIAELVKRRNKERNAMLGALYRKKGKGKSGPNILEDFNQEGVNQGDLKKALKLLDGGGKGGRGESKYREITWKLDQRGQWGENLVGTCMIQGTMLHNKLAVKLMLRYPKMINDIFISEDHYGLSPLHLAIINEDAYMVNFLLSHGADVNQRCYGALFGCDDQKNSRTDSLEHEYVELSLKTNFTGKMYFGEYPLAFAACTNQFDCYRLLRARRADPNLKDTNGNTVLHLTVIHDKLEMLRLAYLSGGRFDIPNKQNLTPLTLAAKLGKRTLFDQILKLESQQGWVYRNASNVSYPLTKLDTINADGELNENSALSLVVYGGKPEHLEFLDGVLGELLDKKWEYFARKHWRRSFLAFCVYYVVFFMAFMNRPFSKTTNVITDGAISINGLYLNYTIPLKMNSSYLYRDTCHLWNYSGPGWFGYVRMICEPAVLIMVCVQLALEGRDIHRIGWNRWWQVLKYFPAKLLYKISLVLVICTVPFRLLCGFGPDMLLLDNWISLVAVILTTSHFLYYCRAIKFVGPFVLMVYTIILKDMIRFMMIYAIFLAGFSQGFFLIFLSCERENELVRSTDYENILKSPFEAILRVFIMTIGEFMVLYRELSACAENSPLMATIGKVMFFIYELFVSIMQFNLLIAMMTRTYEKIFETQNEYRRQWAMVCLMIEMTLKPEERRKAMLNYSIPFELDHKKRAINITKKILGEELTESEKEQKEKAAAVLREEKRQLLKKRLKNEMARRVGGRPTTSYFDTSPSPFKTASRARVGETRFADLLS</sequence>
<dbReference type="PROSITE" id="PS50088">
    <property type="entry name" value="ANK_REPEAT"/>
    <property type="match status" value="1"/>
</dbReference>
<dbReference type="Proteomes" id="UP000095287">
    <property type="component" value="Unplaced"/>
</dbReference>
<dbReference type="InterPro" id="IPR002110">
    <property type="entry name" value="Ankyrin_rpt"/>
</dbReference>
<dbReference type="GO" id="GO:0098703">
    <property type="term" value="P:calcium ion import across plasma membrane"/>
    <property type="evidence" value="ECO:0007669"/>
    <property type="project" value="TreeGrafter"/>
</dbReference>
<dbReference type="WBParaSite" id="L893_g2845.t1">
    <property type="protein sequence ID" value="L893_g2845.t1"/>
    <property type="gene ID" value="L893_g2845"/>
</dbReference>
<keyword evidence="4" id="KW-0109">Calcium transport</keyword>
<evidence type="ECO:0000256" key="12">
    <source>
        <dbReference type="SAM" id="MobiDB-lite"/>
    </source>
</evidence>
<feature type="compositionally biased region" description="Polar residues" evidence="12">
    <location>
        <begin position="816"/>
        <end position="829"/>
    </location>
</feature>
<name>A0A1I7ZNW8_9BILA</name>
<dbReference type="GO" id="GO:0005886">
    <property type="term" value="C:plasma membrane"/>
    <property type="evidence" value="ECO:0007669"/>
    <property type="project" value="UniProtKB-SubCell"/>
</dbReference>
<proteinExistence type="predicted"/>
<dbReference type="PROSITE" id="PS50297">
    <property type="entry name" value="ANK_REP_REGION"/>
    <property type="match status" value="1"/>
</dbReference>
<keyword evidence="13" id="KW-1133">Transmembrane helix</keyword>
<protein>
    <submittedName>
        <fullName evidence="15">ANK_REP_REGION domain-containing protein</fullName>
    </submittedName>
</protein>
<evidence type="ECO:0000256" key="4">
    <source>
        <dbReference type="ARBA" id="ARBA00022568"/>
    </source>
</evidence>
<feature type="transmembrane region" description="Helical" evidence="13">
    <location>
        <begin position="540"/>
        <end position="558"/>
    </location>
</feature>
<feature type="transmembrane region" description="Helical" evidence="13">
    <location>
        <begin position="609"/>
        <end position="632"/>
    </location>
</feature>
<keyword evidence="10" id="KW-0040">ANK repeat</keyword>
<evidence type="ECO:0000256" key="10">
    <source>
        <dbReference type="PROSITE-ProRule" id="PRU00023"/>
    </source>
</evidence>
<dbReference type="SMART" id="SM00248">
    <property type="entry name" value="ANK"/>
    <property type="match status" value="4"/>
</dbReference>
<dbReference type="PANTHER" id="PTHR10582">
    <property type="entry name" value="TRANSIENT RECEPTOR POTENTIAL ION CHANNEL PROTEIN"/>
    <property type="match status" value="1"/>
</dbReference>
<keyword evidence="3" id="KW-1003">Cell membrane</keyword>
<evidence type="ECO:0000256" key="11">
    <source>
        <dbReference type="SAM" id="Coils"/>
    </source>
</evidence>
<keyword evidence="13" id="KW-0472">Membrane</keyword>
<evidence type="ECO:0000256" key="3">
    <source>
        <dbReference type="ARBA" id="ARBA00022475"/>
    </source>
</evidence>
<reference evidence="15" key="1">
    <citation type="submission" date="2016-11" db="UniProtKB">
        <authorList>
            <consortium name="WormBaseParasite"/>
        </authorList>
    </citation>
    <scope>IDENTIFICATION</scope>
</reference>
<evidence type="ECO:0000256" key="8">
    <source>
        <dbReference type="ARBA" id="ARBA00023065"/>
    </source>
</evidence>
<feature type="region of interest" description="Disordered" evidence="12">
    <location>
        <begin position="813"/>
        <end position="832"/>
    </location>
</feature>
<evidence type="ECO:0000313" key="15">
    <source>
        <dbReference type="WBParaSite" id="L893_g2845.t1"/>
    </source>
</evidence>
<evidence type="ECO:0000256" key="5">
    <source>
        <dbReference type="ARBA" id="ARBA00022673"/>
    </source>
</evidence>
<dbReference type="InterPro" id="IPR036770">
    <property type="entry name" value="Ankyrin_rpt-contain_sf"/>
</dbReference>
<dbReference type="InterPro" id="IPR024862">
    <property type="entry name" value="TRPV"/>
</dbReference>
<feature type="coiled-coil region" evidence="11">
    <location>
        <begin position="775"/>
        <end position="802"/>
    </location>
</feature>
<accession>A0A1I7ZNW8</accession>
<dbReference type="PANTHER" id="PTHR10582:SF30">
    <property type="entry name" value="ION TRANSPORT DOMAIN-CONTAINING PROTEIN"/>
    <property type="match status" value="1"/>
</dbReference>
<feature type="transmembrane region" description="Helical" evidence="13">
    <location>
        <begin position="693"/>
        <end position="712"/>
    </location>
</feature>
<evidence type="ECO:0000256" key="2">
    <source>
        <dbReference type="ARBA" id="ARBA00022448"/>
    </source>
</evidence>
<evidence type="ECO:0000256" key="9">
    <source>
        <dbReference type="ARBA" id="ARBA00023303"/>
    </source>
</evidence>
<dbReference type="Pfam" id="PF00023">
    <property type="entry name" value="Ank"/>
    <property type="match status" value="1"/>
</dbReference>
<evidence type="ECO:0000313" key="14">
    <source>
        <dbReference type="Proteomes" id="UP000095287"/>
    </source>
</evidence>
<dbReference type="Gene3D" id="1.25.40.20">
    <property type="entry name" value="Ankyrin repeat-containing domain"/>
    <property type="match status" value="1"/>
</dbReference>
<keyword evidence="8" id="KW-0406">Ion transport</keyword>
<dbReference type="GO" id="GO:0005262">
    <property type="term" value="F:calcium channel activity"/>
    <property type="evidence" value="ECO:0007669"/>
    <property type="project" value="UniProtKB-KW"/>
</dbReference>
<keyword evidence="5" id="KW-0107">Calcium channel</keyword>
<keyword evidence="13" id="KW-0812">Transmembrane</keyword>
<feature type="repeat" description="ANK" evidence="10">
    <location>
        <begin position="196"/>
        <end position="228"/>
    </location>
</feature>
<feature type="transmembrane region" description="Helical" evidence="13">
    <location>
        <begin position="570"/>
        <end position="588"/>
    </location>
</feature>
<feature type="transmembrane region" description="Helical" evidence="13">
    <location>
        <begin position="496"/>
        <end position="516"/>
    </location>
</feature>
<evidence type="ECO:0000256" key="7">
    <source>
        <dbReference type="ARBA" id="ARBA00022837"/>
    </source>
</evidence>
<keyword evidence="2" id="KW-0813">Transport</keyword>
<keyword evidence="11" id="KW-0175">Coiled coil</keyword>
<organism evidence="14 15">
    <name type="scientific">Steinernema glaseri</name>
    <dbReference type="NCBI Taxonomy" id="37863"/>
    <lineage>
        <taxon>Eukaryota</taxon>
        <taxon>Metazoa</taxon>
        <taxon>Ecdysozoa</taxon>
        <taxon>Nematoda</taxon>
        <taxon>Chromadorea</taxon>
        <taxon>Rhabditida</taxon>
        <taxon>Tylenchina</taxon>
        <taxon>Panagrolaimomorpha</taxon>
        <taxon>Strongyloidoidea</taxon>
        <taxon>Steinernematidae</taxon>
        <taxon>Steinernema</taxon>
    </lineage>
</organism>
<feature type="transmembrane region" description="Helical" evidence="13">
    <location>
        <begin position="424"/>
        <end position="443"/>
    </location>
</feature>
<evidence type="ECO:0000256" key="1">
    <source>
        <dbReference type="ARBA" id="ARBA00004651"/>
    </source>
</evidence>
<dbReference type="FunFam" id="1.25.40.20:FF:000181">
    <property type="entry name" value="Nanchung, isoform A"/>
    <property type="match status" value="1"/>
</dbReference>
<keyword evidence="14" id="KW-1185">Reference proteome</keyword>
<dbReference type="Pfam" id="PF12796">
    <property type="entry name" value="Ank_2"/>
    <property type="match status" value="1"/>
</dbReference>
<keyword evidence="9" id="KW-0407">Ion channel</keyword>
<dbReference type="SUPFAM" id="SSF48403">
    <property type="entry name" value="Ankyrin repeat"/>
    <property type="match status" value="1"/>
</dbReference>
<evidence type="ECO:0000256" key="13">
    <source>
        <dbReference type="SAM" id="Phobius"/>
    </source>
</evidence>
<dbReference type="AlphaFoldDB" id="A0A1I7ZNW8"/>
<evidence type="ECO:0000256" key="6">
    <source>
        <dbReference type="ARBA" id="ARBA00022737"/>
    </source>
</evidence>
<keyword evidence="6" id="KW-0677">Repeat</keyword>
<comment type="subcellular location">
    <subcellularLocation>
        <location evidence="1">Cell membrane</location>
        <topology evidence="1">Multi-pass membrane protein</topology>
    </subcellularLocation>
</comment>